<dbReference type="InterPro" id="IPR018496">
    <property type="entry name" value="PsdUridine_synth_RsuA/RluB_CS"/>
</dbReference>
<dbReference type="InterPro" id="IPR050343">
    <property type="entry name" value="RsuA_PseudoU_synthase"/>
</dbReference>
<dbReference type="Gene3D" id="3.30.70.1560">
    <property type="entry name" value="Alpha-L RNA-binding motif"/>
    <property type="match status" value="1"/>
</dbReference>
<feature type="domain" description="Pseudouridine synthase RsuA/RluA-like" evidence="4">
    <location>
        <begin position="33"/>
        <end position="178"/>
    </location>
</feature>
<dbReference type="SUPFAM" id="SSF55120">
    <property type="entry name" value="Pseudouridine synthase"/>
    <property type="match status" value="1"/>
</dbReference>
<dbReference type="Gene3D" id="3.30.70.580">
    <property type="entry name" value="Pseudouridine synthase I, catalytic domain, N-terminal subdomain"/>
    <property type="match status" value="1"/>
</dbReference>
<dbReference type="InterPro" id="IPR020094">
    <property type="entry name" value="TruA/RsuA/RluB/E/F_N"/>
</dbReference>
<dbReference type="RefSeq" id="WP_385876153.1">
    <property type="nucleotide sequence ID" value="NZ_JBHLXE010000027.1"/>
</dbReference>
<dbReference type="EMBL" id="JBHLXE010000027">
    <property type="protein sequence ID" value="MFC0179060.1"/>
    <property type="molecule type" value="Genomic_DNA"/>
</dbReference>
<dbReference type="NCBIfam" id="TIGR00093">
    <property type="entry name" value="pseudouridine synthase"/>
    <property type="match status" value="1"/>
</dbReference>
<evidence type="ECO:0000256" key="1">
    <source>
        <dbReference type="ARBA" id="ARBA00008348"/>
    </source>
</evidence>
<dbReference type="InterPro" id="IPR020103">
    <property type="entry name" value="PsdUridine_synth_cat_dom_sf"/>
</dbReference>
<accession>A0ABV6C7W3</accession>
<dbReference type="InterPro" id="IPR042092">
    <property type="entry name" value="PsdUridine_s_RsuA/RluB/E/F_cat"/>
</dbReference>
<evidence type="ECO:0000259" key="4">
    <source>
        <dbReference type="Pfam" id="PF00849"/>
    </source>
</evidence>
<dbReference type="EC" id="5.4.99.-" evidence="3"/>
<dbReference type="PANTHER" id="PTHR47683">
    <property type="entry name" value="PSEUDOURIDINE SYNTHASE FAMILY PROTEIN-RELATED"/>
    <property type="match status" value="1"/>
</dbReference>
<protein>
    <recommendedName>
        <fullName evidence="3">Pseudouridine synthase</fullName>
        <ecNumber evidence="3">5.4.99.-</ecNumber>
    </recommendedName>
</protein>
<evidence type="ECO:0000313" key="6">
    <source>
        <dbReference type="Proteomes" id="UP001589758"/>
    </source>
</evidence>
<evidence type="ECO:0000256" key="2">
    <source>
        <dbReference type="ARBA" id="ARBA00023235"/>
    </source>
</evidence>
<organism evidence="5 6">
    <name type="scientific">Thorsellia kenyensis</name>
    <dbReference type="NCBI Taxonomy" id="1549888"/>
    <lineage>
        <taxon>Bacteria</taxon>
        <taxon>Pseudomonadati</taxon>
        <taxon>Pseudomonadota</taxon>
        <taxon>Gammaproteobacteria</taxon>
        <taxon>Enterobacterales</taxon>
        <taxon>Thorselliaceae</taxon>
        <taxon>Thorsellia</taxon>
    </lineage>
</organism>
<dbReference type="Proteomes" id="UP001589758">
    <property type="component" value="Unassembled WGS sequence"/>
</dbReference>
<dbReference type="PROSITE" id="PS01149">
    <property type="entry name" value="PSI_RSU"/>
    <property type="match status" value="1"/>
</dbReference>
<dbReference type="PANTHER" id="PTHR47683:SF2">
    <property type="entry name" value="RNA-BINDING S4 DOMAIN-CONTAINING PROTEIN"/>
    <property type="match status" value="1"/>
</dbReference>
<comment type="similarity">
    <text evidence="1 3">Belongs to the pseudouridine synthase RsuA family.</text>
</comment>
<dbReference type="Pfam" id="PF00849">
    <property type="entry name" value="PseudoU_synth_2"/>
    <property type="match status" value="1"/>
</dbReference>
<keyword evidence="2 3" id="KW-0413">Isomerase</keyword>
<keyword evidence="6" id="KW-1185">Reference proteome</keyword>
<dbReference type="InterPro" id="IPR006145">
    <property type="entry name" value="PsdUridine_synth_RsuA/RluA"/>
</dbReference>
<comment type="caution">
    <text evidence="5">The sequence shown here is derived from an EMBL/GenBank/DDBJ whole genome shotgun (WGS) entry which is preliminary data.</text>
</comment>
<name>A0ABV6C7W3_9GAMM</name>
<sequence length="207" mass="24035">MNLANNHSRHKYILKSHVKKKIPHEVKERESKILLFNKPYDVLTQFTDELGRSNLSHFISVPHVYPCGRLDRDSEGLLVLTNNGQLQAKLSNPKNKTHKIYYAQVEGIPDKAALNQFEQGLMLKDGITLPAKIEQVQAPSWLWQRVPPIRERKLIPTCWLKISLYEGRNRQVRRMTAHIGFPTLRLIRYQVGCYTIDDLPIGQYKLV</sequence>
<dbReference type="InterPro" id="IPR000748">
    <property type="entry name" value="PsdUridine_synth_RsuA/RluB/E/F"/>
</dbReference>
<proteinExistence type="inferred from homology"/>
<reference evidence="5 6" key="1">
    <citation type="submission" date="2024-09" db="EMBL/GenBank/DDBJ databases">
        <authorList>
            <person name="Sun Q."/>
            <person name="Mori K."/>
        </authorList>
    </citation>
    <scope>NUCLEOTIDE SEQUENCE [LARGE SCALE GENOMIC DNA]</scope>
    <source>
        <strain evidence="5 6">CCM 8545</strain>
    </source>
</reference>
<gene>
    <name evidence="5" type="ORF">ACFFIT_02940</name>
</gene>
<evidence type="ECO:0000313" key="5">
    <source>
        <dbReference type="EMBL" id="MFC0179060.1"/>
    </source>
</evidence>
<evidence type="ECO:0000256" key="3">
    <source>
        <dbReference type="RuleBase" id="RU003887"/>
    </source>
</evidence>